<dbReference type="EMBL" id="CADCVK010000512">
    <property type="protein sequence ID" value="CAA9518469.1"/>
    <property type="molecule type" value="Genomic_DNA"/>
</dbReference>
<dbReference type="InterPro" id="IPR006311">
    <property type="entry name" value="TAT_signal"/>
</dbReference>
<dbReference type="Gene3D" id="3.10.180.10">
    <property type="entry name" value="2,3-Dihydroxybiphenyl 1,2-Dioxygenase, domain 1"/>
    <property type="match status" value="1"/>
</dbReference>
<dbReference type="AlphaFoldDB" id="A0A6J4TBV3"/>
<name>A0A6J4TBV3_9ACTN</name>
<evidence type="ECO:0000256" key="1">
    <source>
        <dbReference type="SAM" id="MobiDB-lite"/>
    </source>
</evidence>
<dbReference type="InterPro" id="IPR004360">
    <property type="entry name" value="Glyas_Fos-R_dOase_dom"/>
</dbReference>
<dbReference type="SUPFAM" id="SSF54593">
    <property type="entry name" value="Glyoxalase/Bleomycin resistance protein/Dihydroxybiphenyl dioxygenase"/>
    <property type="match status" value="1"/>
</dbReference>
<reference evidence="3" key="1">
    <citation type="submission" date="2020-02" db="EMBL/GenBank/DDBJ databases">
        <authorList>
            <person name="Meier V. D."/>
        </authorList>
    </citation>
    <scope>NUCLEOTIDE SEQUENCE</scope>
    <source>
        <strain evidence="3">AVDCRST_MAG12</strain>
    </source>
</reference>
<dbReference type="PROSITE" id="PS51819">
    <property type="entry name" value="VOC"/>
    <property type="match status" value="1"/>
</dbReference>
<feature type="region of interest" description="Disordered" evidence="1">
    <location>
        <begin position="1"/>
        <end position="26"/>
    </location>
</feature>
<feature type="domain" description="VOC" evidence="2">
    <location>
        <begin position="110"/>
        <end position="236"/>
    </location>
</feature>
<evidence type="ECO:0000259" key="2">
    <source>
        <dbReference type="PROSITE" id="PS51819"/>
    </source>
</evidence>
<evidence type="ECO:0000313" key="3">
    <source>
        <dbReference type="EMBL" id="CAA9518469.1"/>
    </source>
</evidence>
<gene>
    <name evidence="3" type="ORF">AVDCRST_MAG12-3631</name>
</gene>
<dbReference type="InterPro" id="IPR029068">
    <property type="entry name" value="Glyas_Bleomycin-R_OHBP_Dase"/>
</dbReference>
<accession>A0A6J4TBV3</accession>
<proteinExistence type="predicted"/>
<protein>
    <submittedName>
        <fullName evidence="3">Diguanylate cyclase/phosphodiesterase (GGDEF &amp; EAL domains) with PAS/PAC sensor(S)</fullName>
    </submittedName>
</protein>
<feature type="region of interest" description="Disordered" evidence="1">
    <location>
        <begin position="53"/>
        <end position="104"/>
    </location>
</feature>
<dbReference type="PROSITE" id="PS51318">
    <property type="entry name" value="TAT"/>
    <property type="match status" value="1"/>
</dbReference>
<organism evidence="3">
    <name type="scientific">uncultured Rubrobacteraceae bacterium</name>
    <dbReference type="NCBI Taxonomy" id="349277"/>
    <lineage>
        <taxon>Bacteria</taxon>
        <taxon>Bacillati</taxon>
        <taxon>Actinomycetota</taxon>
        <taxon>Rubrobacteria</taxon>
        <taxon>Rubrobacterales</taxon>
        <taxon>Rubrobacteraceae</taxon>
        <taxon>environmental samples</taxon>
    </lineage>
</organism>
<sequence length="238" mass="25174">MNDPGQGRYTGQAPLRSALARPAESQLSRRTFIGRLGLAASVGLTGLAAACGGAAGTRQDGGREGRAAGTDTPEANDDTAARQGGGQEDSGREQQAVGPDATGAEGGTVGVGCIGVFVRDLRASLDFYRMLGLDIPEDAGGGGYAYRLRLPTGQVFFWESYRAVRDFDPGWQPSSGNRKMVLEFGFATPEALNDKYAELTSRGYEGYLDPFTFAGSTVRIALIRDPDGNEVGMRYPEC</sequence>
<dbReference type="InterPro" id="IPR037523">
    <property type="entry name" value="VOC_core"/>
</dbReference>
<dbReference type="Pfam" id="PF00903">
    <property type="entry name" value="Glyoxalase"/>
    <property type="match status" value="1"/>
</dbReference>